<accession>A0A6J5Q8Z4</accession>
<dbReference type="EMBL" id="LR796963">
    <property type="protein sequence ID" value="CAB4177948.1"/>
    <property type="molecule type" value="Genomic_DNA"/>
</dbReference>
<reference evidence="1" key="1">
    <citation type="submission" date="2020-05" db="EMBL/GenBank/DDBJ databases">
        <authorList>
            <person name="Chiriac C."/>
            <person name="Salcher M."/>
            <person name="Ghai R."/>
            <person name="Kavagutti S V."/>
        </authorList>
    </citation>
    <scope>NUCLEOTIDE SEQUENCE</scope>
</reference>
<gene>
    <name evidence="1" type="ORF">UFOVP1016_14</name>
</gene>
<sequence>MADTTTTNLLLTKPEVGASTDTWGTKINTDLDTIDAVFKNDGTGTAVNGTANGVLYINATKKQVAGSALSFDGTTLTVASRGIAKGGMPAGSVLQVVSATRSTGTSTTSTSYVTSNLSAAITPTLSSSKIFIMFHAHCSKNGDSGIWLALKRGATQISEFIGNAFFEFNGNMGGSSCSIAYLDSPSTTSSTTYEIFVKSQAGTSTATMFVNNSMGTITLMEIAA</sequence>
<name>A0A6J5Q8Z4_9CAUD</name>
<organism evidence="1">
    <name type="scientific">uncultured Caudovirales phage</name>
    <dbReference type="NCBI Taxonomy" id="2100421"/>
    <lineage>
        <taxon>Viruses</taxon>
        <taxon>Duplodnaviria</taxon>
        <taxon>Heunggongvirae</taxon>
        <taxon>Uroviricota</taxon>
        <taxon>Caudoviricetes</taxon>
        <taxon>Peduoviridae</taxon>
        <taxon>Maltschvirus</taxon>
        <taxon>Maltschvirus maltsch</taxon>
    </lineage>
</organism>
<evidence type="ECO:0000313" key="1">
    <source>
        <dbReference type="EMBL" id="CAB4177948.1"/>
    </source>
</evidence>
<proteinExistence type="predicted"/>
<protein>
    <submittedName>
        <fullName evidence="1">Uncharacterized protein</fullName>
    </submittedName>
</protein>